<sequence>MYEFYSSAWLTSTHIHPSICIKTHEHMFRDGVLSVSELDSFFFLSEFSILVRSVPQ</sequence>
<dbReference type="EMBL" id="CM004389">
    <property type="protein sequence ID" value="OAY54004.1"/>
    <property type="molecule type" value="Genomic_DNA"/>
</dbReference>
<dbReference type="AlphaFoldDB" id="A0A2C9W5W1"/>
<gene>
    <name evidence="1" type="ORF">MANES_03G040600</name>
</gene>
<accession>A0A2C9W5W1</accession>
<proteinExistence type="predicted"/>
<protein>
    <submittedName>
        <fullName evidence="1">Uncharacterized protein</fullName>
    </submittedName>
</protein>
<name>A0A2C9W5W1_MANES</name>
<evidence type="ECO:0000313" key="1">
    <source>
        <dbReference type="EMBL" id="OAY54004.1"/>
    </source>
</evidence>
<organism evidence="1">
    <name type="scientific">Manihot esculenta</name>
    <name type="common">Cassava</name>
    <name type="synonym">Jatropha manihot</name>
    <dbReference type="NCBI Taxonomy" id="3983"/>
    <lineage>
        <taxon>Eukaryota</taxon>
        <taxon>Viridiplantae</taxon>
        <taxon>Streptophyta</taxon>
        <taxon>Embryophyta</taxon>
        <taxon>Tracheophyta</taxon>
        <taxon>Spermatophyta</taxon>
        <taxon>Magnoliopsida</taxon>
        <taxon>eudicotyledons</taxon>
        <taxon>Gunneridae</taxon>
        <taxon>Pentapetalae</taxon>
        <taxon>rosids</taxon>
        <taxon>fabids</taxon>
        <taxon>Malpighiales</taxon>
        <taxon>Euphorbiaceae</taxon>
        <taxon>Crotonoideae</taxon>
        <taxon>Manihoteae</taxon>
        <taxon>Manihot</taxon>
    </lineage>
</organism>
<reference evidence="1" key="1">
    <citation type="submission" date="2016-02" db="EMBL/GenBank/DDBJ databases">
        <title>WGS assembly of Manihot esculenta.</title>
        <authorList>
            <person name="Bredeson J.V."/>
            <person name="Prochnik S.E."/>
            <person name="Lyons J.B."/>
            <person name="Schmutz J."/>
            <person name="Grimwood J."/>
            <person name="Vrebalov J."/>
            <person name="Bart R.S."/>
            <person name="Amuge T."/>
            <person name="Ferguson M.E."/>
            <person name="Green R."/>
            <person name="Putnam N."/>
            <person name="Stites J."/>
            <person name="Rounsley S."/>
            <person name="Rokhsar D.S."/>
        </authorList>
    </citation>
    <scope>NUCLEOTIDE SEQUENCE [LARGE SCALE GENOMIC DNA]</scope>
    <source>
        <tissue evidence="1">Leaf</tissue>
    </source>
</reference>